<dbReference type="CDD" id="cd00586">
    <property type="entry name" value="4HBT"/>
    <property type="match status" value="1"/>
</dbReference>
<name>A0A847SIR5_9NEIS</name>
<dbReference type="GO" id="GO:0047617">
    <property type="term" value="F:fatty acyl-CoA hydrolase activity"/>
    <property type="evidence" value="ECO:0007669"/>
    <property type="project" value="TreeGrafter"/>
</dbReference>
<reference evidence="3 4" key="1">
    <citation type="submission" date="2020-04" db="EMBL/GenBank/DDBJ databases">
        <title>Draft genome of Leeia sp. IMCC25680.</title>
        <authorList>
            <person name="Song J."/>
            <person name="Cho J.-C."/>
        </authorList>
    </citation>
    <scope>NUCLEOTIDE SEQUENCE [LARGE SCALE GENOMIC DNA]</scope>
    <source>
        <strain evidence="3 4">IMCC25680</strain>
    </source>
</reference>
<dbReference type="Pfam" id="PF13279">
    <property type="entry name" value="4HBT_2"/>
    <property type="match status" value="1"/>
</dbReference>
<dbReference type="InterPro" id="IPR050563">
    <property type="entry name" value="4-hydroxybenzoyl-CoA_TE"/>
</dbReference>
<dbReference type="PANTHER" id="PTHR31793">
    <property type="entry name" value="4-HYDROXYBENZOYL-COA THIOESTERASE FAMILY MEMBER"/>
    <property type="match status" value="1"/>
</dbReference>
<dbReference type="Gene3D" id="3.10.129.10">
    <property type="entry name" value="Hotdog Thioesterase"/>
    <property type="match status" value="1"/>
</dbReference>
<evidence type="ECO:0000256" key="1">
    <source>
        <dbReference type="ARBA" id="ARBA00005953"/>
    </source>
</evidence>
<keyword evidence="4" id="KW-1185">Reference proteome</keyword>
<keyword evidence="2" id="KW-0378">Hydrolase</keyword>
<comment type="similarity">
    <text evidence="1">Belongs to the 4-hydroxybenzoyl-CoA thioesterase family.</text>
</comment>
<evidence type="ECO:0000256" key="2">
    <source>
        <dbReference type="ARBA" id="ARBA00022801"/>
    </source>
</evidence>
<protein>
    <submittedName>
        <fullName evidence="3">Acyl-CoA thioesterase</fullName>
    </submittedName>
</protein>
<dbReference type="AlphaFoldDB" id="A0A847SIR5"/>
<evidence type="ECO:0000313" key="3">
    <source>
        <dbReference type="EMBL" id="NLR75782.1"/>
    </source>
</evidence>
<dbReference type="SUPFAM" id="SSF54637">
    <property type="entry name" value="Thioesterase/thiol ester dehydrase-isomerase"/>
    <property type="match status" value="1"/>
</dbReference>
<proteinExistence type="inferred from homology"/>
<gene>
    <name evidence="3" type="ORF">HF682_11470</name>
</gene>
<evidence type="ECO:0000313" key="4">
    <source>
        <dbReference type="Proteomes" id="UP000587991"/>
    </source>
</evidence>
<sequence>MPKLTLPALTRHDFQTEMPVCIQHVNYGKHLGHDALVSLLHEARVRFLHSLGHTELKIGDAGLILRDLAVQYLAEAFHGDLLRFQLAVTEWHPHGFELTYQVSHAASRQPVARARTTMVCFDYTSRKPLRLPADFQALFPPLETA</sequence>
<dbReference type="RefSeq" id="WP_168877423.1">
    <property type="nucleotide sequence ID" value="NZ_JABAIM010000002.1"/>
</dbReference>
<dbReference type="Proteomes" id="UP000587991">
    <property type="component" value="Unassembled WGS sequence"/>
</dbReference>
<accession>A0A847SIR5</accession>
<dbReference type="InterPro" id="IPR029069">
    <property type="entry name" value="HotDog_dom_sf"/>
</dbReference>
<dbReference type="PANTHER" id="PTHR31793:SF27">
    <property type="entry name" value="NOVEL THIOESTERASE SUPERFAMILY DOMAIN AND SAPOSIN A-TYPE DOMAIN CONTAINING PROTEIN (0610012H03RIK)"/>
    <property type="match status" value="1"/>
</dbReference>
<dbReference type="EMBL" id="JABAIM010000002">
    <property type="protein sequence ID" value="NLR75782.1"/>
    <property type="molecule type" value="Genomic_DNA"/>
</dbReference>
<organism evidence="3 4">
    <name type="scientific">Leeia aquatica</name>
    <dbReference type="NCBI Taxonomy" id="2725557"/>
    <lineage>
        <taxon>Bacteria</taxon>
        <taxon>Pseudomonadati</taxon>
        <taxon>Pseudomonadota</taxon>
        <taxon>Betaproteobacteria</taxon>
        <taxon>Neisseriales</taxon>
        <taxon>Leeiaceae</taxon>
        <taxon>Leeia</taxon>
    </lineage>
</organism>
<comment type="caution">
    <text evidence="3">The sequence shown here is derived from an EMBL/GenBank/DDBJ whole genome shotgun (WGS) entry which is preliminary data.</text>
</comment>